<dbReference type="SUPFAM" id="SSF51430">
    <property type="entry name" value="NAD(P)-linked oxidoreductase"/>
    <property type="match status" value="1"/>
</dbReference>
<comment type="similarity">
    <text evidence="1">Belongs to the aldo/keto reductase family.</text>
</comment>
<feature type="site" description="Lowers pKa of active site Tyr" evidence="6">
    <location>
        <position position="84"/>
    </location>
</feature>
<dbReference type="RefSeq" id="WP_022396803.1">
    <property type="nucleotide sequence ID" value="NZ_CACRSS010000021.1"/>
</dbReference>
<dbReference type="OrthoDB" id="9804790at2"/>
<dbReference type="EC" id="1.1.1.-" evidence="8"/>
<dbReference type="PIRSF" id="PIRSF000097">
    <property type="entry name" value="AKR"/>
    <property type="match status" value="1"/>
</dbReference>
<evidence type="ECO:0000256" key="2">
    <source>
        <dbReference type="ARBA" id="ARBA00022857"/>
    </source>
</evidence>
<dbReference type="InterPro" id="IPR018170">
    <property type="entry name" value="Aldo/ket_reductase_CS"/>
</dbReference>
<gene>
    <name evidence="8" type="primary">yvgN</name>
    <name evidence="8" type="ORF">AMLFYP55_01253</name>
</gene>
<dbReference type="PROSITE" id="PS00062">
    <property type="entry name" value="ALDOKETO_REDUCTASE_2"/>
    <property type="match status" value="1"/>
</dbReference>
<dbReference type="InterPro" id="IPR023210">
    <property type="entry name" value="NADP_OxRdtase_dom"/>
</dbReference>
<dbReference type="PANTHER" id="PTHR43827">
    <property type="entry name" value="2,5-DIKETO-D-GLUCONIC ACID REDUCTASE"/>
    <property type="match status" value="1"/>
</dbReference>
<reference evidence="8" key="1">
    <citation type="submission" date="2019-11" db="EMBL/GenBank/DDBJ databases">
        <authorList>
            <person name="Feng L."/>
        </authorList>
    </citation>
    <scope>NUCLEOTIDE SEQUENCE</scope>
    <source>
        <strain evidence="8">AMuciniphilaLFYP55</strain>
    </source>
</reference>
<dbReference type="PROSITE" id="PS00063">
    <property type="entry name" value="ALDOKETO_REDUCTASE_3"/>
    <property type="match status" value="1"/>
</dbReference>
<keyword evidence="3 8" id="KW-0560">Oxidoreductase</keyword>
<evidence type="ECO:0000256" key="1">
    <source>
        <dbReference type="ARBA" id="ARBA00007905"/>
    </source>
</evidence>
<dbReference type="EMBL" id="CACRSS010000021">
    <property type="protein sequence ID" value="VYT24164.1"/>
    <property type="molecule type" value="Genomic_DNA"/>
</dbReference>
<evidence type="ECO:0000256" key="4">
    <source>
        <dbReference type="PIRSR" id="PIRSR000097-1"/>
    </source>
</evidence>
<dbReference type="PRINTS" id="PR00069">
    <property type="entry name" value="ALDKETRDTASE"/>
</dbReference>
<dbReference type="InterPro" id="IPR036812">
    <property type="entry name" value="NAD(P)_OxRdtase_dom_sf"/>
</dbReference>
<dbReference type="PANTHER" id="PTHR43827:SF3">
    <property type="entry name" value="NADP-DEPENDENT OXIDOREDUCTASE DOMAIN-CONTAINING PROTEIN"/>
    <property type="match status" value="1"/>
</dbReference>
<organism evidence="8">
    <name type="scientific">Akkermansia muciniphila</name>
    <dbReference type="NCBI Taxonomy" id="239935"/>
    <lineage>
        <taxon>Bacteria</taxon>
        <taxon>Pseudomonadati</taxon>
        <taxon>Verrucomicrobiota</taxon>
        <taxon>Verrucomicrobiia</taxon>
        <taxon>Verrucomicrobiales</taxon>
        <taxon>Akkermansiaceae</taxon>
        <taxon>Akkermansia</taxon>
    </lineage>
</organism>
<feature type="binding site" evidence="5">
    <location>
        <position position="117"/>
    </location>
    <ligand>
        <name>substrate</name>
    </ligand>
</feature>
<dbReference type="AlphaFoldDB" id="A0A6N2V137"/>
<protein>
    <submittedName>
        <fullName evidence="8">Glyoxal reductase</fullName>
        <ecNumber evidence="8">1.1.1.-</ecNumber>
    </submittedName>
</protein>
<dbReference type="Pfam" id="PF00248">
    <property type="entry name" value="Aldo_ket_red"/>
    <property type="match status" value="1"/>
</dbReference>
<accession>A0A6N2V137</accession>
<feature type="domain" description="NADP-dependent oxidoreductase" evidence="7">
    <location>
        <begin position="34"/>
        <end position="275"/>
    </location>
</feature>
<evidence type="ECO:0000259" key="7">
    <source>
        <dbReference type="Pfam" id="PF00248"/>
    </source>
</evidence>
<name>A0A6N2V137_9BACT</name>
<dbReference type="InterPro" id="IPR020471">
    <property type="entry name" value="AKR"/>
</dbReference>
<feature type="active site" description="Proton donor" evidence="4">
    <location>
        <position position="59"/>
    </location>
</feature>
<sequence>MKSMKIITSPGDTQRLSNGLPIPGIGYGTYLAPDDTSGTRSILDALEAGYRLIDTASVYGNEKTVGRAVRESSIPREEIFITSKVWNTDQGYESTLSAFDASLNRLETDYLDLYLIHWPIPAGYEKDYKELNRETWKAMERLYKEGQARAIGVSNFLPRHLEALMEQADTIPMVNQLEINPRYHQTEAVAFCREHGILVESWGPLARGGVLEEPVLRRIADKHKKSVAQICLRWELQRGIVPLPKSVHADRIKANLDIFGFSLDGEDMALIDTLDAPGHYSIHPDHLSEE</sequence>
<dbReference type="PROSITE" id="PS00798">
    <property type="entry name" value="ALDOKETO_REDUCTASE_1"/>
    <property type="match status" value="1"/>
</dbReference>
<evidence type="ECO:0000313" key="8">
    <source>
        <dbReference type="EMBL" id="VYT24164.1"/>
    </source>
</evidence>
<proteinExistence type="inferred from homology"/>
<evidence type="ECO:0000256" key="6">
    <source>
        <dbReference type="PIRSR" id="PIRSR000097-3"/>
    </source>
</evidence>
<evidence type="ECO:0000256" key="3">
    <source>
        <dbReference type="ARBA" id="ARBA00023002"/>
    </source>
</evidence>
<evidence type="ECO:0000256" key="5">
    <source>
        <dbReference type="PIRSR" id="PIRSR000097-2"/>
    </source>
</evidence>
<dbReference type="FunFam" id="3.20.20.100:FF:000015">
    <property type="entry name" value="Oxidoreductase, aldo/keto reductase family"/>
    <property type="match status" value="1"/>
</dbReference>
<dbReference type="CDD" id="cd19071">
    <property type="entry name" value="AKR_AKR1-5-like"/>
    <property type="match status" value="1"/>
</dbReference>
<keyword evidence="2" id="KW-0521">NADP</keyword>
<dbReference type="Gene3D" id="3.20.20.100">
    <property type="entry name" value="NADP-dependent oxidoreductase domain"/>
    <property type="match status" value="1"/>
</dbReference>
<dbReference type="GO" id="GO:0016616">
    <property type="term" value="F:oxidoreductase activity, acting on the CH-OH group of donors, NAD or NADP as acceptor"/>
    <property type="evidence" value="ECO:0007669"/>
    <property type="project" value="UniProtKB-ARBA"/>
</dbReference>